<dbReference type="RefSeq" id="WP_251408677.1">
    <property type="nucleotide sequence ID" value="NZ_JAMQGM010000002.1"/>
</dbReference>
<keyword evidence="1" id="KW-0812">Transmembrane</keyword>
<keyword evidence="1" id="KW-1133">Transmembrane helix</keyword>
<dbReference type="Proteomes" id="UP001167160">
    <property type="component" value="Unassembled WGS sequence"/>
</dbReference>
<evidence type="ECO:0000256" key="1">
    <source>
        <dbReference type="SAM" id="Phobius"/>
    </source>
</evidence>
<feature type="transmembrane region" description="Helical" evidence="1">
    <location>
        <begin position="57"/>
        <end position="76"/>
    </location>
</feature>
<name>A0ABT0X2R2_9ACTN</name>
<proteinExistence type="predicted"/>
<dbReference type="Pfam" id="PF19608">
    <property type="entry name" value="DUF6113"/>
    <property type="match status" value="1"/>
</dbReference>
<keyword evidence="1" id="KW-0472">Membrane</keyword>
<dbReference type="InterPro" id="IPR046095">
    <property type="entry name" value="DUF6113"/>
</dbReference>
<comment type="caution">
    <text evidence="2">The sequence shown here is derived from an EMBL/GenBank/DDBJ whole genome shotgun (WGS) entry which is preliminary data.</text>
</comment>
<feature type="transmembrane region" description="Helical" evidence="1">
    <location>
        <begin position="33"/>
        <end position="50"/>
    </location>
</feature>
<feature type="transmembrane region" description="Helical" evidence="1">
    <location>
        <begin position="82"/>
        <end position="102"/>
    </location>
</feature>
<gene>
    <name evidence="2" type="ORF">M1E25_02400</name>
</gene>
<evidence type="ECO:0000313" key="3">
    <source>
        <dbReference type="Proteomes" id="UP001167160"/>
    </source>
</evidence>
<reference evidence="2" key="1">
    <citation type="journal article" date="2023" name="Int. J. Syst. Evol. Microbiol.">
        <title>Streptomyces meridianus sp. nov. isolated from brackish water of the Tagus estuary in Alcochete, Portugal.</title>
        <authorList>
            <person name="Santos J.D.N."/>
            <person name="Klimek D."/>
            <person name="Calusinska M."/>
            <person name="Lobo Da Cunha A."/>
            <person name="Catita J."/>
            <person name="Goncalves H."/>
            <person name="Gonzalez I."/>
            <person name="Reyes F."/>
            <person name="Lage O.M."/>
        </authorList>
    </citation>
    <scope>NUCLEOTIDE SEQUENCE</scope>
    <source>
        <strain evidence="2">MTZ3.1</strain>
    </source>
</reference>
<sequence>MNAARLARCVVLAVLGLLTGAAGALVQAAWFPGGLLLALAAVGALCYGGVKATGGRAGGGCAAGGWLAAVLWLTSARPEGDFVFGAGIGSYVFLLVGMMLAVMCTTLPRPASEGAGKPRPVR</sequence>
<protein>
    <submittedName>
        <fullName evidence="2">DUF6113 family protein</fullName>
    </submittedName>
</protein>
<organism evidence="2 3">
    <name type="scientific">Streptomyces meridianus</name>
    <dbReference type="NCBI Taxonomy" id="2938945"/>
    <lineage>
        <taxon>Bacteria</taxon>
        <taxon>Bacillati</taxon>
        <taxon>Actinomycetota</taxon>
        <taxon>Actinomycetes</taxon>
        <taxon>Kitasatosporales</taxon>
        <taxon>Streptomycetaceae</taxon>
        <taxon>Streptomyces</taxon>
    </lineage>
</organism>
<keyword evidence="3" id="KW-1185">Reference proteome</keyword>
<evidence type="ECO:0000313" key="2">
    <source>
        <dbReference type="EMBL" id="MCM2576213.1"/>
    </source>
</evidence>
<dbReference type="EMBL" id="JAMQGM010000002">
    <property type="protein sequence ID" value="MCM2576213.1"/>
    <property type="molecule type" value="Genomic_DNA"/>
</dbReference>
<accession>A0ABT0X2R2</accession>